<reference evidence="2 3" key="1">
    <citation type="submission" date="2018-07" db="EMBL/GenBank/DDBJ databases">
        <title>Genome sequences of Haloplanus aerogenes JCM 16430T.</title>
        <authorList>
            <person name="Kim Y.B."/>
            <person name="Roh S.W."/>
        </authorList>
    </citation>
    <scope>NUCLEOTIDE SEQUENCE [LARGE SCALE GENOMIC DNA]</scope>
    <source>
        <strain evidence="2 3">JCM 16430</strain>
    </source>
</reference>
<dbReference type="Proteomes" id="UP000282007">
    <property type="component" value="Chromosome"/>
</dbReference>
<name>A0A3G8R1W3_9EURY</name>
<gene>
    <name evidence="2" type="ORF">DU502_17245</name>
</gene>
<dbReference type="KEGG" id="haer:DU502_17245"/>
<dbReference type="AlphaFoldDB" id="A0A3G8R1W3"/>
<organism evidence="2 3">
    <name type="scientific">Haloplanus aerogenes</name>
    <dbReference type="NCBI Taxonomy" id="660522"/>
    <lineage>
        <taxon>Archaea</taxon>
        <taxon>Methanobacteriati</taxon>
        <taxon>Methanobacteriota</taxon>
        <taxon>Stenosarchaea group</taxon>
        <taxon>Halobacteria</taxon>
        <taxon>Halobacteriales</taxon>
        <taxon>Haloferacaceae</taxon>
        <taxon>Haloplanus</taxon>
    </lineage>
</organism>
<protein>
    <submittedName>
        <fullName evidence="2">Uncharacterized protein</fullName>
    </submittedName>
</protein>
<feature type="compositionally biased region" description="Pro residues" evidence="1">
    <location>
        <begin position="21"/>
        <end position="38"/>
    </location>
</feature>
<evidence type="ECO:0000313" key="3">
    <source>
        <dbReference type="Proteomes" id="UP000282007"/>
    </source>
</evidence>
<evidence type="ECO:0000313" key="2">
    <source>
        <dbReference type="EMBL" id="AZH27014.1"/>
    </source>
</evidence>
<evidence type="ECO:0000256" key="1">
    <source>
        <dbReference type="SAM" id="MobiDB-lite"/>
    </source>
</evidence>
<sequence length="74" mass="8056">MSRGARWRGEISDATEASPTEAPPPPARSPPASPAPVPPRRDTSTPRAGCGRRSRRRRLSIVARRCGRSAPTRR</sequence>
<accession>A0A3G8R1W3</accession>
<keyword evidence="3" id="KW-1185">Reference proteome</keyword>
<proteinExistence type="predicted"/>
<feature type="compositionally biased region" description="Basic residues" evidence="1">
    <location>
        <begin position="50"/>
        <end position="74"/>
    </location>
</feature>
<feature type="region of interest" description="Disordered" evidence="1">
    <location>
        <begin position="1"/>
        <end position="74"/>
    </location>
</feature>
<dbReference type="EMBL" id="CP034145">
    <property type="protein sequence ID" value="AZH27014.1"/>
    <property type="molecule type" value="Genomic_DNA"/>
</dbReference>